<evidence type="ECO:0000313" key="2">
    <source>
        <dbReference type="Proteomes" id="UP000197138"/>
    </source>
</evidence>
<comment type="caution">
    <text evidence="1">The sequence shown here is derived from an EMBL/GenBank/DDBJ whole genome shotgun (WGS) entry which is preliminary data.</text>
</comment>
<dbReference type="GO" id="GO:0048364">
    <property type="term" value="P:root development"/>
    <property type="evidence" value="ECO:0007669"/>
    <property type="project" value="InterPro"/>
</dbReference>
<proteinExistence type="predicted"/>
<evidence type="ECO:0000313" key="1">
    <source>
        <dbReference type="EMBL" id="OWM70611.1"/>
    </source>
</evidence>
<accession>A0A218WEH0</accession>
<gene>
    <name evidence="1" type="ORF">CDL15_Pgr014284</name>
</gene>
<organism evidence="1 2">
    <name type="scientific">Punica granatum</name>
    <name type="common">Pomegranate</name>
    <dbReference type="NCBI Taxonomy" id="22663"/>
    <lineage>
        <taxon>Eukaryota</taxon>
        <taxon>Viridiplantae</taxon>
        <taxon>Streptophyta</taxon>
        <taxon>Embryophyta</taxon>
        <taxon>Tracheophyta</taxon>
        <taxon>Spermatophyta</taxon>
        <taxon>Magnoliopsida</taxon>
        <taxon>eudicotyledons</taxon>
        <taxon>Gunneridae</taxon>
        <taxon>Pentapetalae</taxon>
        <taxon>rosids</taxon>
        <taxon>malvids</taxon>
        <taxon>Myrtales</taxon>
        <taxon>Lythraceae</taxon>
        <taxon>Punica</taxon>
    </lineage>
</organism>
<reference evidence="2" key="1">
    <citation type="journal article" date="2017" name="Plant J.">
        <title>The pomegranate (Punica granatum L.) genome and the genomics of punicalagin biosynthesis.</title>
        <authorList>
            <person name="Qin G."/>
            <person name="Xu C."/>
            <person name="Ming R."/>
            <person name="Tang H."/>
            <person name="Guyot R."/>
            <person name="Kramer E.M."/>
            <person name="Hu Y."/>
            <person name="Yi X."/>
            <person name="Qi Y."/>
            <person name="Xu X."/>
            <person name="Gao Z."/>
            <person name="Pan H."/>
            <person name="Jian J."/>
            <person name="Tian Y."/>
            <person name="Yue Z."/>
            <person name="Xu Y."/>
        </authorList>
    </citation>
    <scope>NUCLEOTIDE SEQUENCE [LARGE SCALE GENOMIC DNA]</scope>
    <source>
        <strain evidence="2">cv. Dabenzi</strain>
    </source>
</reference>
<dbReference type="EMBL" id="MTKT01004609">
    <property type="protein sequence ID" value="OWM70611.1"/>
    <property type="molecule type" value="Genomic_DNA"/>
</dbReference>
<dbReference type="AlphaFoldDB" id="A0A218WEH0"/>
<dbReference type="GO" id="GO:0048367">
    <property type="term" value="P:shoot system development"/>
    <property type="evidence" value="ECO:0007669"/>
    <property type="project" value="InterPro"/>
</dbReference>
<dbReference type="Proteomes" id="UP000197138">
    <property type="component" value="Unassembled WGS sequence"/>
</dbReference>
<protein>
    <submittedName>
        <fullName evidence="1">Uncharacterized protein</fullName>
    </submittedName>
</protein>
<name>A0A218WEH0_PUNGR</name>
<dbReference type="InterPro" id="IPR004320">
    <property type="entry name" value="BPS1_pln"/>
</dbReference>
<sequence>MRTNSWSLVSKVMSTKLVSCEGVSDAIEPEDLDIKLLVLKSSKANNVQIQDALKLVEALESSMREIEDVLDCISRSLVENESFPSQHYKLLRKFCSLYSRIAVYI</sequence>
<dbReference type="Pfam" id="PF03087">
    <property type="entry name" value="BPS1"/>
    <property type="match status" value="1"/>
</dbReference>